<evidence type="ECO:0000313" key="2">
    <source>
        <dbReference type="EMBL" id="GAA4939540.1"/>
    </source>
</evidence>
<proteinExistence type="predicted"/>
<dbReference type="Proteomes" id="UP001409585">
    <property type="component" value="Unassembled WGS sequence"/>
</dbReference>
<evidence type="ECO:0000313" key="3">
    <source>
        <dbReference type="Proteomes" id="UP001409585"/>
    </source>
</evidence>
<dbReference type="AlphaFoldDB" id="A0AAV3U185"/>
<protein>
    <submittedName>
        <fullName evidence="2">Uncharacterized protein</fullName>
    </submittedName>
</protein>
<feature type="region of interest" description="Disordered" evidence="1">
    <location>
        <begin position="1"/>
        <end position="22"/>
    </location>
</feature>
<evidence type="ECO:0000256" key="1">
    <source>
        <dbReference type="SAM" id="MobiDB-lite"/>
    </source>
</evidence>
<sequence>MMAIGVGTVSAEDSPPSDESDADMVVDVIGTMPEDAAPYLFSCRKGTAARRVSIHYMAVGQPVPCEVNYFKDNGVIENTETLWYAQHEVGYCEQQAQGLVERLKAWGWQCQE</sequence>
<reference evidence="3" key="1">
    <citation type="journal article" date="2019" name="Int. J. Syst. Evol. Microbiol.">
        <title>The Global Catalogue of Microorganisms (GCM) 10K type strain sequencing project: providing services to taxonomists for standard genome sequencing and annotation.</title>
        <authorList>
            <consortium name="The Broad Institute Genomics Platform"/>
            <consortium name="The Broad Institute Genome Sequencing Center for Infectious Disease"/>
            <person name="Wu L."/>
            <person name="Ma J."/>
        </authorList>
    </citation>
    <scope>NUCLEOTIDE SEQUENCE [LARGE SCALE GENOMIC DNA]</scope>
    <source>
        <strain evidence="3">JCM 19134</strain>
    </source>
</reference>
<gene>
    <name evidence="2" type="ORF">GCM10025791_17190</name>
</gene>
<organism evidence="2 3">
    <name type="scientific">Halioxenophilus aromaticivorans</name>
    <dbReference type="NCBI Taxonomy" id="1306992"/>
    <lineage>
        <taxon>Bacteria</taxon>
        <taxon>Pseudomonadati</taxon>
        <taxon>Pseudomonadota</taxon>
        <taxon>Gammaproteobacteria</taxon>
        <taxon>Alteromonadales</taxon>
        <taxon>Alteromonadaceae</taxon>
        <taxon>Halioxenophilus</taxon>
    </lineage>
</organism>
<dbReference type="EMBL" id="BAABLX010000009">
    <property type="protein sequence ID" value="GAA4939540.1"/>
    <property type="molecule type" value="Genomic_DNA"/>
</dbReference>
<name>A0AAV3U185_9ALTE</name>
<accession>A0AAV3U185</accession>
<comment type="caution">
    <text evidence="2">The sequence shown here is derived from an EMBL/GenBank/DDBJ whole genome shotgun (WGS) entry which is preliminary data.</text>
</comment>
<keyword evidence="3" id="KW-1185">Reference proteome</keyword>